<protein>
    <submittedName>
        <fullName evidence="8">Ethylene-responsive transcription factor LEP-like protein</fullName>
    </submittedName>
</protein>
<dbReference type="FunFam" id="3.30.730.10:FF:000001">
    <property type="entry name" value="Ethylene-responsive transcription factor 2"/>
    <property type="match status" value="1"/>
</dbReference>
<dbReference type="InterPro" id="IPR001471">
    <property type="entry name" value="AP2/ERF_dom"/>
</dbReference>
<dbReference type="SMART" id="SM00380">
    <property type="entry name" value="AP2"/>
    <property type="match status" value="1"/>
</dbReference>
<evidence type="ECO:0000256" key="6">
    <source>
        <dbReference type="SAM" id="MobiDB-lite"/>
    </source>
</evidence>
<dbReference type="PANTHER" id="PTHR31677">
    <property type="entry name" value="AP2 DOMAIN CLASS TRANSCRIPTION FACTOR"/>
    <property type="match status" value="1"/>
</dbReference>
<gene>
    <name evidence="8" type="ORF">CKAN_00277100</name>
</gene>
<keyword evidence="2" id="KW-0805">Transcription regulation</keyword>
<comment type="subcellular location">
    <subcellularLocation>
        <location evidence="1">Nucleus</location>
    </subcellularLocation>
</comment>
<feature type="region of interest" description="Disordered" evidence="6">
    <location>
        <begin position="1"/>
        <end position="57"/>
    </location>
</feature>
<evidence type="ECO:0000256" key="5">
    <source>
        <dbReference type="ARBA" id="ARBA00023242"/>
    </source>
</evidence>
<evidence type="ECO:0000259" key="7">
    <source>
        <dbReference type="PROSITE" id="PS51032"/>
    </source>
</evidence>
<keyword evidence="5" id="KW-0539">Nucleus</keyword>
<evidence type="ECO:0000313" key="9">
    <source>
        <dbReference type="Proteomes" id="UP000283530"/>
    </source>
</evidence>
<comment type="caution">
    <text evidence="8">The sequence shown here is derived from an EMBL/GenBank/DDBJ whole genome shotgun (WGS) entry which is preliminary data.</text>
</comment>
<sequence length="259" mass="28087">MDFNHYPPNLSSSSSSSSSSASSISISPSSEKKKPRKKQQPSQSQQQDTPSNRYLGVRRRPWGRYAAEIRDPTTKERHWLGTFDTAEEAALAYDRAARSMRGARARTNFAYRDMPPGSSLTSILSPDDVHFSDWFPAALPNNIINSTHIPGGSHCSTEQGLLPLPPSLLPSQTNVAVPEVSGSDMSVSDPIYGSGQVTWPNETQDLFGFSEPASGCESVFAAGSEGYLHSPLFGRMPVVSDSVPNVMDGFDLGSSAYFF</sequence>
<evidence type="ECO:0000313" key="8">
    <source>
        <dbReference type="EMBL" id="RWR74442.1"/>
    </source>
</evidence>
<dbReference type="InterPro" id="IPR036955">
    <property type="entry name" value="AP2/ERF_dom_sf"/>
</dbReference>
<dbReference type="Pfam" id="PF00847">
    <property type="entry name" value="AP2"/>
    <property type="match status" value="1"/>
</dbReference>
<dbReference type="PANTHER" id="PTHR31677:SF118">
    <property type="entry name" value="OS04G0399800 PROTEIN"/>
    <property type="match status" value="1"/>
</dbReference>
<dbReference type="InterPro" id="IPR016177">
    <property type="entry name" value="DNA-bd_dom_sf"/>
</dbReference>
<keyword evidence="4" id="KW-0804">Transcription</keyword>
<dbReference type="GO" id="GO:0003700">
    <property type="term" value="F:DNA-binding transcription factor activity"/>
    <property type="evidence" value="ECO:0007669"/>
    <property type="project" value="InterPro"/>
</dbReference>
<dbReference type="Gene3D" id="3.30.730.10">
    <property type="entry name" value="AP2/ERF domain"/>
    <property type="match status" value="1"/>
</dbReference>
<feature type="compositionally biased region" description="Low complexity" evidence="6">
    <location>
        <begin position="11"/>
        <end position="29"/>
    </location>
</feature>
<dbReference type="AlphaFoldDB" id="A0A3S3LZR3"/>
<dbReference type="Proteomes" id="UP000283530">
    <property type="component" value="Unassembled WGS sequence"/>
</dbReference>
<feature type="domain" description="AP2/ERF" evidence="7">
    <location>
        <begin position="53"/>
        <end position="110"/>
    </location>
</feature>
<dbReference type="OrthoDB" id="780830at2759"/>
<organism evidence="8 9">
    <name type="scientific">Cinnamomum micranthum f. kanehirae</name>
    <dbReference type="NCBI Taxonomy" id="337451"/>
    <lineage>
        <taxon>Eukaryota</taxon>
        <taxon>Viridiplantae</taxon>
        <taxon>Streptophyta</taxon>
        <taxon>Embryophyta</taxon>
        <taxon>Tracheophyta</taxon>
        <taxon>Spermatophyta</taxon>
        <taxon>Magnoliopsida</taxon>
        <taxon>Magnoliidae</taxon>
        <taxon>Laurales</taxon>
        <taxon>Lauraceae</taxon>
        <taxon>Cinnamomum</taxon>
    </lineage>
</organism>
<dbReference type="EMBL" id="QPKB01000001">
    <property type="protein sequence ID" value="RWR74442.1"/>
    <property type="molecule type" value="Genomic_DNA"/>
</dbReference>
<keyword evidence="3" id="KW-0238">DNA-binding</keyword>
<evidence type="ECO:0000256" key="2">
    <source>
        <dbReference type="ARBA" id="ARBA00023015"/>
    </source>
</evidence>
<evidence type="ECO:0000256" key="3">
    <source>
        <dbReference type="ARBA" id="ARBA00023125"/>
    </source>
</evidence>
<proteinExistence type="predicted"/>
<dbReference type="CDD" id="cd00018">
    <property type="entry name" value="AP2"/>
    <property type="match status" value="1"/>
</dbReference>
<dbReference type="PRINTS" id="PR00367">
    <property type="entry name" value="ETHRSPELEMNT"/>
</dbReference>
<keyword evidence="9" id="KW-1185">Reference proteome</keyword>
<dbReference type="SUPFAM" id="SSF54171">
    <property type="entry name" value="DNA-binding domain"/>
    <property type="match status" value="1"/>
</dbReference>
<name>A0A3S3LZR3_9MAGN</name>
<reference evidence="8 9" key="1">
    <citation type="journal article" date="2019" name="Nat. Plants">
        <title>Stout camphor tree genome fills gaps in understanding of flowering plant genome evolution.</title>
        <authorList>
            <person name="Chaw S.M."/>
            <person name="Liu Y.C."/>
            <person name="Wu Y.W."/>
            <person name="Wang H.Y."/>
            <person name="Lin C.I."/>
            <person name="Wu C.S."/>
            <person name="Ke H.M."/>
            <person name="Chang L.Y."/>
            <person name="Hsu C.Y."/>
            <person name="Yang H.T."/>
            <person name="Sudianto E."/>
            <person name="Hsu M.H."/>
            <person name="Wu K.P."/>
            <person name="Wang L.N."/>
            <person name="Leebens-Mack J.H."/>
            <person name="Tsai I.J."/>
        </authorList>
    </citation>
    <scope>NUCLEOTIDE SEQUENCE [LARGE SCALE GENOMIC DNA]</scope>
    <source>
        <strain evidence="9">cv. Chaw 1501</strain>
        <tissue evidence="8">Young leaves</tissue>
    </source>
</reference>
<dbReference type="GO" id="GO:0003677">
    <property type="term" value="F:DNA binding"/>
    <property type="evidence" value="ECO:0007669"/>
    <property type="project" value="UniProtKB-KW"/>
</dbReference>
<evidence type="ECO:0000256" key="1">
    <source>
        <dbReference type="ARBA" id="ARBA00004123"/>
    </source>
</evidence>
<accession>A0A3S3LZR3</accession>
<evidence type="ECO:0000256" key="4">
    <source>
        <dbReference type="ARBA" id="ARBA00023163"/>
    </source>
</evidence>
<dbReference type="PROSITE" id="PS51032">
    <property type="entry name" value="AP2_ERF"/>
    <property type="match status" value="1"/>
</dbReference>
<dbReference type="GO" id="GO:0005634">
    <property type="term" value="C:nucleus"/>
    <property type="evidence" value="ECO:0007669"/>
    <property type="project" value="UniProtKB-SubCell"/>
</dbReference>